<protein>
    <submittedName>
        <fullName evidence="1">Uncharacterized protein</fullName>
    </submittedName>
</protein>
<keyword evidence="2" id="KW-1185">Reference proteome</keyword>
<dbReference type="RefSeq" id="WP_068333471.1">
    <property type="nucleotide sequence ID" value="NZ_LVHF01000029.1"/>
</dbReference>
<dbReference type="Proteomes" id="UP000078503">
    <property type="component" value="Unassembled WGS sequence"/>
</dbReference>
<evidence type="ECO:0000313" key="2">
    <source>
        <dbReference type="Proteomes" id="UP000078503"/>
    </source>
</evidence>
<organism evidence="1 2">
    <name type="scientific">Photobacterium jeanii</name>
    <dbReference type="NCBI Taxonomy" id="858640"/>
    <lineage>
        <taxon>Bacteria</taxon>
        <taxon>Pseudomonadati</taxon>
        <taxon>Pseudomonadota</taxon>
        <taxon>Gammaproteobacteria</taxon>
        <taxon>Vibrionales</taxon>
        <taxon>Vibrionaceae</taxon>
        <taxon>Photobacterium</taxon>
    </lineage>
</organism>
<proteinExistence type="predicted"/>
<sequence length="350" mass="39970">MKATITRSIRTCTPQGAQTQPANAISPQIAISSHTPMTHKFLLNELRALKNQLPQHCFASDNNYLANIIEMDFRSALNTVRAIAPELISNQTYFKIGICNDLCQDIPLKLTELKSESTTSNEVTLSISSHLLLSAICQRYQVQQLNPIEQTQYSIWLHQLIHLVITRQNQHTSSEHKYQQKRTLLEQSGQFDPTDEDSQQWSLNTVIANCYFEGIATLTQWLCEQDSPQVFGVHAAKRVFNQHVHPIQKIASHSLSSSTNIDWVIYENSDILYALALKVGAWMTLDFGCHHSDPIIRNIANALVERFKHEGRWVISLSDRNTLIHALIQQDIHHVVYKLKRLDYPDLRAI</sequence>
<accession>A0A178K7E1</accession>
<reference evidence="1 2" key="1">
    <citation type="submission" date="2016-03" db="EMBL/GenBank/DDBJ databases">
        <title>Photobacterium proteolyticum sp. nov. a protease producing bacterium isolated from ocean sediments of Laizhou Bay.</title>
        <authorList>
            <person name="Li Y."/>
        </authorList>
    </citation>
    <scope>NUCLEOTIDE SEQUENCE [LARGE SCALE GENOMIC DNA]</scope>
    <source>
        <strain evidence="1 2">R-40508</strain>
    </source>
</reference>
<dbReference type="OrthoDB" id="5829473at2"/>
<comment type="caution">
    <text evidence="1">The sequence shown here is derived from an EMBL/GenBank/DDBJ whole genome shotgun (WGS) entry which is preliminary data.</text>
</comment>
<dbReference type="AlphaFoldDB" id="A0A178K7E1"/>
<evidence type="ECO:0000313" key="1">
    <source>
        <dbReference type="EMBL" id="OAN13211.1"/>
    </source>
</evidence>
<gene>
    <name evidence="1" type="ORF">A3K86_16270</name>
</gene>
<dbReference type="EMBL" id="LVHF01000029">
    <property type="protein sequence ID" value="OAN13211.1"/>
    <property type="molecule type" value="Genomic_DNA"/>
</dbReference>
<name>A0A178K7E1_9GAMM</name>